<evidence type="ECO:0000313" key="3">
    <source>
        <dbReference type="Proteomes" id="UP001642409"/>
    </source>
</evidence>
<keyword evidence="1" id="KW-0812">Transmembrane</keyword>
<keyword evidence="3" id="KW-1185">Reference proteome</keyword>
<sequence>MLVVLSLQFTTQEMIEPDVILFPQLAQNLTLKKQETIVVGVQIPAPVNVDQQNTFYSQLAYQARAAVDFDCQINFSCYQTNQTYANYNNSDIFKTFAVLLTQEQNEKSQFVYINVSSSCDVQVELVVAAVHQLDFSVQSLTKEQPESTIFVHRKARGINRRVQFEIDTDSMVMIYVCSMPMILDLAWMDCQYYISEGKEILNIEIETSKYDSKIEYIYYTVAFCNDENKHIKANAIDVVELRNNTMVGVYIYPYRSEYFHLSKNITGDAYINISILDPLTSLCVTSEFMYTNTNCTMITLPGKTALPPNSYILIRTLAETGEIKFKVIVEEHKQNEKQQNKNWIIWTVLGSVFTVSGIAALVFFFLKHKKQQIVQDPQENDELVSNEE</sequence>
<comment type="caution">
    <text evidence="2">The sequence shown here is derived from an EMBL/GenBank/DDBJ whole genome shotgun (WGS) entry which is preliminary data.</text>
</comment>
<evidence type="ECO:0000256" key="1">
    <source>
        <dbReference type="SAM" id="Phobius"/>
    </source>
</evidence>
<dbReference type="Proteomes" id="UP001642409">
    <property type="component" value="Unassembled WGS sequence"/>
</dbReference>
<accession>A0ABP1H6A3</accession>
<protein>
    <recommendedName>
        <fullName evidence="4">Transmembrane protein</fullName>
    </recommendedName>
</protein>
<reference evidence="2 3" key="1">
    <citation type="submission" date="2024-07" db="EMBL/GenBank/DDBJ databases">
        <authorList>
            <person name="Akdeniz Z."/>
        </authorList>
    </citation>
    <scope>NUCLEOTIDE SEQUENCE [LARGE SCALE GENOMIC DNA]</scope>
</reference>
<organism evidence="2 3">
    <name type="scientific">Hexamita inflata</name>
    <dbReference type="NCBI Taxonomy" id="28002"/>
    <lineage>
        <taxon>Eukaryota</taxon>
        <taxon>Metamonada</taxon>
        <taxon>Diplomonadida</taxon>
        <taxon>Hexamitidae</taxon>
        <taxon>Hexamitinae</taxon>
        <taxon>Hexamita</taxon>
    </lineage>
</organism>
<evidence type="ECO:0000313" key="2">
    <source>
        <dbReference type="EMBL" id="CAL5985596.1"/>
    </source>
</evidence>
<keyword evidence="1" id="KW-0472">Membrane</keyword>
<feature type="transmembrane region" description="Helical" evidence="1">
    <location>
        <begin position="343"/>
        <end position="366"/>
    </location>
</feature>
<evidence type="ECO:0008006" key="4">
    <source>
        <dbReference type="Google" id="ProtNLM"/>
    </source>
</evidence>
<proteinExistence type="predicted"/>
<dbReference type="EMBL" id="CAXDID020000019">
    <property type="protein sequence ID" value="CAL5985596.1"/>
    <property type="molecule type" value="Genomic_DNA"/>
</dbReference>
<gene>
    <name evidence="2" type="ORF">HINF_LOCUS9003</name>
</gene>
<keyword evidence="1" id="KW-1133">Transmembrane helix</keyword>
<name>A0ABP1H6A3_9EUKA</name>